<dbReference type="InterPro" id="IPR007763">
    <property type="entry name" value="NDUFA12"/>
</dbReference>
<reference evidence="2 3" key="1">
    <citation type="submission" date="2019-09" db="EMBL/GenBank/DDBJ databases">
        <title>Parvibaculum sedimenti sp. nov., isolated from sediment.</title>
        <authorList>
            <person name="Wang Y."/>
        </authorList>
    </citation>
    <scope>NUCLEOTIDE SEQUENCE [LARGE SCALE GENOMIC DNA]</scope>
    <source>
        <strain evidence="2 3">HXT-9</strain>
    </source>
</reference>
<dbReference type="AlphaFoldDB" id="A0A6N6VHL3"/>
<dbReference type="NCBIfam" id="NF006040">
    <property type="entry name" value="PRK08183.1"/>
    <property type="match status" value="1"/>
</dbReference>
<dbReference type="PANTHER" id="PTHR12910">
    <property type="entry name" value="NADH-UBIQUINONE OXIDOREDUCTASE SUBUNIT B17.2"/>
    <property type="match status" value="1"/>
</dbReference>
<dbReference type="GO" id="GO:0006979">
    <property type="term" value="P:response to oxidative stress"/>
    <property type="evidence" value="ECO:0007669"/>
    <property type="project" value="TreeGrafter"/>
</dbReference>
<comment type="caution">
    <text evidence="2">The sequence shown here is derived from an EMBL/GenBank/DDBJ whole genome shotgun (WGS) entry which is preliminary data.</text>
</comment>
<protein>
    <submittedName>
        <fullName evidence="2">NADH:ubiquinone oxidoreductase subunit NDUFA12</fullName>
    </submittedName>
</protein>
<dbReference type="EMBL" id="WESC01000006">
    <property type="protein sequence ID" value="KAB7740518.1"/>
    <property type="molecule type" value="Genomic_DNA"/>
</dbReference>
<dbReference type="Proteomes" id="UP000468901">
    <property type="component" value="Unassembled WGS sequence"/>
</dbReference>
<proteinExistence type="predicted"/>
<name>A0A6N6VHL3_9HYPH</name>
<organism evidence="2 3">
    <name type="scientific">Parvibaculum sedimenti</name>
    <dbReference type="NCBI Taxonomy" id="2608632"/>
    <lineage>
        <taxon>Bacteria</taxon>
        <taxon>Pseudomonadati</taxon>
        <taxon>Pseudomonadota</taxon>
        <taxon>Alphaproteobacteria</taxon>
        <taxon>Hyphomicrobiales</taxon>
        <taxon>Parvibaculaceae</taxon>
        <taxon>Parvibaculum</taxon>
    </lineage>
</organism>
<feature type="compositionally biased region" description="Basic and acidic residues" evidence="1">
    <location>
        <begin position="122"/>
        <end position="132"/>
    </location>
</feature>
<evidence type="ECO:0000256" key="1">
    <source>
        <dbReference type="SAM" id="MobiDB-lite"/>
    </source>
</evidence>
<gene>
    <name evidence="2" type="ORF">F2P47_08285</name>
</gene>
<keyword evidence="3" id="KW-1185">Reference proteome</keyword>
<feature type="region of interest" description="Disordered" evidence="1">
    <location>
        <begin position="93"/>
        <end position="132"/>
    </location>
</feature>
<sequence length="132" mass="15227">MGLFSEIFIWWQGQTMGTRFYTWKKGRLVGTDSQGNRYFEAKDGARVGGYPRRWVLYNGLAEASRVPPEWHGWLHNTVDVPPTAEEYTAKPWQQAHRPNMTGTPLAYRPKGSIMRGGQRPKATGDYEPWRPE</sequence>
<accession>A0A6N6VHL3</accession>
<dbReference type="PANTHER" id="PTHR12910:SF2">
    <property type="entry name" value="NADH DEHYDROGENASE [UBIQUINONE] 1 ALPHA SUBCOMPLEX SUBUNIT 12"/>
    <property type="match status" value="1"/>
</dbReference>
<dbReference type="GO" id="GO:0045271">
    <property type="term" value="C:respiratory chain complex I"/>
    <property type="evidence" value="ECO:0007669"/>
    <property type="project" value="InterPro"/>
</dbReference>
<dbReference type="RefSeq" id="WP_152215882.1">
    <property type="nucleotide sequence ID" value="NZ_JBAQYD010000107.1"/>
</dbReference>
<evidence type="ECO:0000313" key="3">
    <source>
        <dbReference type="Proteomes" id="UP000468901"/>
    </source>
</evidence>
<dbReference type="Pfam" id="PF05071">
    <property type="entry name" value="NDUFA12"/>
    <property type="match status" value="1"/>
</dbReference>
<keyword evidence="2" id="KW-0830">Ubiquinone</keyword>
<evidence type="ECO:0000313" key="2">
    <source>
        <dbReference type="EMBL" id="KAB7740518.1"/>
    </source>
</evidence>